<organism evidence="2">
    <name type="scientific">Woronichinia naegeliana WA131</name>
    <dbReference type="NCBI Taxonomy" id="2824559"/>
    <lineage>
        <taxon>Bacteria</taxon>
        <taxon>Bacillati</taxon>
        <taxon>Cyanobacteriota</taxon>
        <taxon>Cyanophyceae</taxon>
        <taxon>Synechococcales</taxon>
        <taxon>Coelosphaeriaceae</taxon>
        <taxon>Woronichinia</taxon>
    </lineage>
</organism>
<protein>
    <submittedName>
        <fullName evidence="2">NAD-dependent epimerase/dehydratase family protein</fullName>
    </submittedName>
</protein>
<dbReference type="InterPro" id="IPR036291">
    <property type="entry name" value="NAD(P)-bd_dom_sf"/>
</dbReference>
<gene>
    <name evidence="2" type="ORF">KA717_37150</name>
</gene>
<evidence type="ECO:0000313" key="2">
    <source>
        <dbReference type="EMBL" id="UXE60983.1"/>
    </source>
</evidence>
<accession>A0A977KW47</accession>
<evidence type="ECO:0000259" key="1">
    <source>
        <dbReference type="Pfam" id="PF01370"/>
    </source>
</evidence>
<dbReference type="KEGG" id="wna:KA717_37150"/>
<dbReference type="SUPFAM" id="SSF51735">
    <property type="entry name" value="NAD(P)-binding Rossmann-fold domains"/>
    <property type="match status" value="1"/>
</dbReference>
<dbReference type="EMBL" id="CP073041">
    <property type="protein sequence ID" value="UXE60983.1"/>
    <property type="molecule type" value="Genomic_DNA"/>
</dbReference>
<name>A0A977KW47_9CYAN</name>
<dbReference type="Proteomes" id="UP001065613">
    <property type="component" value="Chromosome"/>
</dbReference>
<sequence>MTGAAGFIGFHFCKRLLDEGNNLLEIDNSLLLD</sequence>
<proteinExistence type="predicted"/>
<dbReference type="InterPro" id="IPR001509">
    <property type="entry name" value="Epimerase_deHydtase"/>
</dbReference>
<reference evidence="2" key="1">
    <citation type="submission" date="2021-04" db="EMBL/GenBank/DDBJ databases">
        <title>Genome sequence of Woronichinia naegeliana from Washington state freshwater lake bloom.</title>
        <authorList>
            <person name="Dreher T.W."/>
        </authorList>
    </citation>
    <scope>NUCLEOTIDE SEQUENCE</scope>
    <source>
        <strain evidence="2">WA131</strain>
    </source>
</reference>
<dbReference type="AlphaFoldDB" id="A0A977KW47"/>
<feature type="domain" description="NAD-dependent epimerase/dehydratase" evidence="1">
    <location>
        <begin position="1"/>
        <end position="28"/>
    </location>
</feature>
<dbReference type="Pfam" id="PF01370">
    <property type="entry name" value="Epimerase"/>
    <property type="match status" value="1"/>
</dbReference>
<dbReference type="Gene3D" id="3.40.50.720">
    <property type="entry name" value="NAD(P)-binding Rossmann-like Domain"/>
    <property type="match status" value="1"/>
</dbReference>